<evidence type="ECO:0000313" key="3">
    <source>
        <dbReference type="Proteomes" id="UP000735302"/>
    </source>
</evidence>
<sequence>MSGGTRSPMSVPDEVADDDDYHDYSFAEEKTLERPCRAETTSHKHLAKRSKIIWTPDLSGLRIQQPTAVKPADVWLSHRSPGDSDDVLAFTQGHCS</sequence>
<evidence type="ECO:0000313" key="2">
    <source>
        <dbReference type="EMBL" id="GFN83098.1"/>
    </source>
</evidence>
<comment type="caution">
    <text evidence="2">The sequence shown here is derived from an EMBL/GenBank/DDBJ whole genome shotgun (WGS) entry which is preliminary data.</text>
</comment>
<feature type="region of interest" description="Disordered" evidence="1">
    <location>
        <begin position="1"/>
        <end position="22"/>
    </location>
</feature>
<reference evidence="2 3" key="1">
    <citation type="journal article" date="2021" name="Elife">
        <title>Chloroplast acquisition without the gene transfer in kleptoplastic sea slugs, Plakobranchus ocellatus.</title>
        <authorList>
            <person name="Maeda T."/>
            <person name="Takahashi S."/>
            <person name="Yoshida T."/>
            <person name="Shimamura S."/>
            <person name="Takaki Y."/>
            <person name="Nagai Y."/>
            <person name="Toyoda A."/>
            <person name="Suzuki Y."/>
            <person name="Arimoto A."/>
            <person name="Ishii H."/>
            <person name="Satoh N."/>
            <person name="Nishiyama T."/>
            <person name="Hasebe M."/>
            <person name="Maruyama T."/>
            <person name="Minagawa J."/>
            <person name="Obokata J."/>
            <person name="Shigenobu S."/>
        </authorList>
    </citation>
    <scope>NUCLEOTIDE SEQUENCE [LARGE SCALE GENOMIC DNA]</scope>
</reference>
<keyword evidence="3" id="KW-1185">Reference proteome</keyword>
<gene>
    <name evidence="2" type="ORF">PoB_000960400</name>
</gene>
<dbReference type="Proteomes" id="UP000735302">
    <property type="component" value="Unassembled WGS sequence"/>
</dbReference>
<accession>A0AAV3YJB0</accession>
<dbReference type="AlphaFoldDB" id="A0AAV3YJB0"/>
<name>A0AAV3YJB0_9GAST</name>
<dbReference type="EMBL" id="BLXT01001092">
    <property type="protein sequence ID" value="GFN83098.1"/>
    <property type="molecule type" value="Genomic_DNA"/>
</dbReference>
<evidence type="ECO:0000256" key="1">
    <source>
        <dbReference type="SAM" id="MobiDB-lite"/>
    </source>
</evidence>
<protein>
    <submittedName>
        <fullName evidence="2">Uncharacterized protein</fullName>
    </submittedName>
</protein>
<organism evidence="2 3">
    <name type="scientific">Plakobranchus ocellatus</name>
    <dbReference type="NCBI Taxonomy" id="259542"/>
    <lineage>
        <taxon>Eukaryota</taxon>
        <taxon>Metazoa</taxon>
        <taxon>Spiralia</taxon>
        <taxon>Lophotrochozoa</taxon>
        <taxon>Mollusca</taxon>
        <taxon>Gastropoda</taxon>
        <taxon>Heterobranchia</taxon>
        <taxon>Euthyneura</taxon>
        <taxon>Panpulmonata</taxon>
        <taxon>Sacoglossa</taxon>
        <taxon>Placobranchoidea</taxon>
        <taxon>Plakobranchidae</taxon>
        <taxon>Plakobranchus</taxon>
    </lineage>
</organism>
<proteinExistence type="predicted"/>